<gene>
    <name evidence="15" type="primary">LOC106465979</name>
</gene>
<comment type="subunit">
    <text evidence="4">Interacts (via C-terminus) with host PPP1CB.</text>
</comment>
<comment type="function">
    <text evidence="1">Interacts with the host phosphatase PP1 catalytic subunit (PPP1CB) and recruits it to dephosphorylate EIF2S1/eIF2alpha and therefore restores the host translation that has been shut-down by the host. Also inhibits the EIF2S1/eIF2alpha-ATF4-DDIT3/CHOP pathway.</text>
</comment>
<evidence type="ECO:0000256" key="6">
    <source>
        <dbReference type="ARBA" id="ARBA00022581"/>
    </source>
</evidence>
<reference evidence="15" key="1">
    <citation type="submission" date="2025-08" db="UniProtKB">
        <authorList>
            <consortium name="RefSeq"/>
        </authorList>
    </citation>
    <scope>IDENTIFICATION</scope>
    <source>
        <tissue evidence="15">Muscle</tissue>
    </source>
</reference>
<evidence type="ECO:0000313" key="14">
    <source>
        <dbReference type="Proteomes" id="UP000694941"/>
    </source>
</evidence>
<protein>
    <recommendedName>
        <fullName evidence="5">Protein DP71L</fullName>
    </recommendedName>
    <alternativeName>
        <fullName evidence="12">MyD116 homolog</fullName>
    </alternativeName>
</protein>
<evidence type="ECO:0000256" key="8">
    <source>
        <dbReference type="ARBA" id="ARBA00022830"/>
    </source>
</evidence>
<comment type="similarity">
    <text evidence="2">Belongs to the asfivirus DP71L family.</text>
</comment>
<feature type="domain" description="Protein phosphatase 1 regulatory subunit 15A/B C-terminal" evidence="13">
    <location>
        <begin position="618"/>
        <end position="690"/>
    </location>
</feature>
<name>A0ABM1BGS2_LIMPO</name>
<evidence type="ECO:0000256" key="7">
    <source>
        <dbReference type="ARBA" id="ARBA00022632"/>
    </source>
</evidence>
<evidence type="ECO:0000256" key="4">
    <source>
        <dbReference type="ARBA" id="ARBA00011204"/>
    </source>
</evidence>
<evidence type="ECO:0000256" key="10">
    <source>
        <dbReference type="ARBA" id="ARBA00023258"/>
    </source>
</evidence>
<evidence type="ECO:0000256" key="9">
    <source>
        <dbReference type="ARBA" id="ARBA00022921"/>
    </source>
</evidence>
<keyword evidence="7" id="KW-1090">Inhibition of host innate immune response by virus</keyword>
<keyword evidence="9" id="KW-0426">Late protein</keyword>
<proteinExistence type="inferred from homology"/>
<organism evidence="14 15">
    <name type="scientific">Limulus polyphemus</name>
    <name type="common">Atlantic horseshoe crab</name>
    <dbReference type="NCBI Taxonomy" id="6850"/>
    <lineage>
        <taxon>Eukaryota</taxon>
        <taxon>Metazoa</taxon>
        <taxon>Ecdysozoa</taxon>
        <taxon>Arthropoda</taxon>
        <taxon>Chelicerata</taxon>
        <taxon>Merostomata</taxon>
        <taxon>Xiphosura</taxon>
        <taxon>Limulidae</taxon>
        <taxon>Limulus</taxon>
    </lineage>
</organism>
<keyword evidence="11" id="KW-0899">Viral immunoevasion</keyword>
<dbReference type="RefSeq" id="XP_013781682.1">
    <property type="nucleotide sequence ID" value="XM_013926228.2"/>
</dbReference>
<keyword evidence="6" id="KW-0945">Host-virus interaction</keyword>
<evidence type="ECO:0000256" key="2">
    <source>
        <dbReference type="ARBA" id="ARBA00007512"/>
    </source>
</evidence>
<evidence type="ECO:0000259" key="13">
    <source>
        <dbReference type="Pfam" id="PF10488"/>
    </source>
</evidence>
<evidence type="ECO:0000313" key="15">
    <source>
        <dbReference type="RefSeq" id="XP_013781682.1"/>
    </source>
</evidence>
<dbReference type="InterPro" id="IPR019523">
    <property type="entry name" value="Prot_Pase1_reg-su15A/B_C"/>
</dbReference>
<comment type="similarity">
    <text evidence="3">Belongs to the PPP1R15 family.</text>
</comment>
<dbReference type="InterPro" id="IPR051254">
    <property type="entry name" value="PPP1R15"/>
</dbReference>
<evidence type="ECO:0000256" key="1">
    <source>
        <dbReference type="ARBA" id="ARBA00003756"/>
    </source>
</evidence>
<dbReference type="Pfam" id="PF10488">
    <property type="entry name" value="PP1c_bdg"/>
    <property type="match status" value="1"/>
</dbReference>
<evidence type="ECO:0000256" key="12">
    <source>
        <dbReference type="ARBA" id="ARBA00031298"/>
    </source>
</evidence>
<sequence length="697" mass="79498">MHWFVEDGNRNHQGAMRYLKNFGLPTEVVKLYQSFWTGEKHKKFADIDVEVPLKLDKMSVMTTEQEAGSPEVSLVQKPKLNFNSKCGFRTNTTFCGENILKNHTYNIMKPHLVSFKPFLIGGFVGSKIQSSREEYKVPFESLLEQFLSMMVIMDANRSFQKTSFANNTQEIKSPGYIGTISSKERLLASHGITPLSISNPSELRTLDFSYVNGISNKKNIQTRTMNGRTLDESSTKVSQMVKRPTYAAVTKSEKQLKPTYASVTKINVPSVVKNRFLSSTSYQSHPVDSCCKESSDIMDHSGKMSRKREMCETNVPWKETKKLENFKGKRLLDFEKINFKKEDTQKIIKTNGFLSKSKDSSNHLLDVESNNYFTEHDTTSFKSDVENVENFSNLSLSGSSADTRIVKNESTHKTCDVESESDKKSKTMSIITKMGTVNDISDCFKTDKSSSQDCTFLDKGFDSQIQCKPIDEDYKVPTVKYVSASNSKSKFPVTVYENSTLAYILGGNEDVDSDTDSFSSDSDGSWYEDDSLEEDFFCLSEISLGLMQSEGLYLNNCADSSASVSSNKEGLIALALDNALCIKQEFKTLEEQHLENREKERLRQVNEQWKEAMTKVPDKQVHKLKSKKVHFAPEKRLTRVHELKDVAESRKGPWEELARDRCRFQKVIQDFENIISPVLLPCHREKMYDRFYKNLEN</sequence>
<evidence type="ECO:0000256" key="3">
    <source>
        <dbReference type="ARBA" id="ARBA00010161"/>
    </source>
</evidence>
<evidence type="ECO:0000256" key="11">
    <source>
        <dbReference type="ARBA" id="ARBA00023280"/>
    </source>
</evidence>
<evidence type="ECO:0000256" key="5">
    <source>
        <dbReference type="ARBA" id="ARBA00019072"/>
    </source>
</evidence>
<dbReference type="Proteomes" id="UP000694941">
    <property type="component" value="Unplaced"/>
</dbReference>
<accession>A0ABM1BGS2</accession>
<keyword evidence="8" id="KW-1114">Inhibition of host interferon signaling pathway by virus</keyword>
<keyword evidence="10" id="KW-0922">Interferon antiviral system evasion</keyword>
<dbReference type="PANTHER" id="PTHR16489">
    <property type="entry name" value="GH11727P"/>
    <property type="match status" value="1"/>
</dbReference>
<keyword evidence="14" id="KW-1185">Reference proteome</keyword>
<dbReference type="GeneID" id="106465979"/>
<dbReference type="PANTHER" id="PTHR16489:SF12">
    <property type="entry name" value="GH11727P"/>
    <property type="match status" value="1"/>
</dbReference>